<sequence>MTSRIKRAASKPRYPLKQGRGRKSGNNEVLHCYVLHANDLQDLITWREMEFQWWTPFFTSKLPVYEPLVIWFNRHVQFHFDECDGEVENDELFIMCGKRKFKFGFSEFETDFGLKHEGFNDYYLREFPADIPVGGYPELNLLLNHDRTLP</sequence>
<dbReference type="EMBL" id="BAABME010011432">
    <property type="protein sequence ID" value="GAA0183754.1"/>
    <property type="molecule type" value="Genomic_DNA"/>
</dbReference>
<keyword evidence="3" id="KW-1185">Reference proteome</keyword>
<name>A0AAV3RTJ5_LITER</name>
<feature type="region of interest" description="Disordered" evidence="1">
    <location>
        <begin position="1"/>
        <end position="23"/>
    </location>
</feature>
<feature type="compositionally biased region" description="Basic residues" evidence="1">
    <location>
        <begin position="1"/>
        <end position="10"/>
    </location>
</feature>
<reference evidence="2 3" key="1">
    <citation type="submission" date="2024-01" db="EMBL/GenBank/DDBJ databases">
        <title>The complete chloroplast genome sequence of Lithospermum erythrorhizon: insights into the phylogenetic relationship among Boraginaceae species and the maternal lineages of purple gromwells.</title>
        <authorList>
            <person name="Okada T."/>
            <person name="Watanabe K."/>
        </authorList>
    </citation>
    <scope>NUCLEOTIDE SEQUENCE [LARGE SCALE GENOMIC DNA]</scope>
</reference>
<comment type="caution">
    <text evidence="2">The sequence shown here is derived from an EMBL/GenBank/DDBJ whole genome shotgun (WGS) entry which is preliminary data.</text>
</comment>
<protein>
    <submittedName>
        <fullName evidence="2">Uncharacterized protein</fullName>
    </submittedName>
</protein>
<gene>
    <name evidence="2" type="ORF">LIER_31111</name>
</gene>
<proteinExistence type="predicted"/>
<evidence type="ECO:0000256" key="1">
    <source>
        <dbReference type="SAM" id="MobiDB-lite"/>
    </source>
</evidence>
<dbReference type="Proteomes" id="UP001454036">
    <property type="component" value="Unassembled WGS sequence"/>
</dbReference>
<organism evidence="2 3">
    <name type="scientific">Lithospermum erythrorhizon</name>
    <name type="common">Purple gromwell</name>
    <name type="synonym">Lithospermum officinale var. erythrorhizon</name>
    <dbReference type="NCBI Taxonomy" id="34254"/>
    <lineage>
        <taxon>Eukaryota</taxon>
        <taxon>Viridiplantae</taxon>
        <taxon>Streptophyta</taxon>
        <taxon>Embryophyta</taxon>
        <taxon>Tracheophyta</taxon>
        <taxon>Spermatophyta</taxon>
        <taxon>Magnoliopsida</taxon>
        <taxon>eudicotyledons</taxon>
        <taxon>Gunneridae</taxon>
        <taxon>Pentapetalae</taxon>
        <taxon>asterids</taxon>
        <taxon>lamiids</taxon>
        <taxon>Boraginales</taxon>
        <taxon>Boraginaceae</taxon>
        <taxon>Boraginoideae</taxon>
        <taxon>Lithospermeae</taxon>
        <taxon>Lithospermum</taxon>
    </lineage>
</organism>
<dbReference type="AlphaFoldDB" id="A0AAV3RTJ5"/>
<evidence type="ECO:0000313" key="3">
    <source>
        <dbReference type="Proteomes" id="UP001454036"/>
    </source>
</evidence>
<evidence type="ECO:0000313" key="2">
    <source>
        <dbReference type="EMBL" id="GAA0183754.1"/>
    </source>
</evidence>
<accession>A0AAV3RTJ5</accession>